<organism evidence="2 3">
    <name type="scientific">Elysia marginata</name>
    <dbReference type="NCBI Taxonomy" id="1093978"/>
    <lineage>
        <taxon>Eukaryota</taxon>
        <taxon>Metazoa</taxon>
        <taxon>Spiralia</taxon>
        <taxon>Lophotrochozoa</taxon>
        <taxon>Mollusca</taxon>
        <taxon>Gastropoda</taxon>
        <taxon>Heterobranchia</taxon>
        <taxon>Euthyneura</taxon>
        <taxon>Panpulmonata</taxon>
        <taxon>Sacoglossa</taxon>
        <taxon>Placobranchoidea</taxon>
        <taxon>Plakobranchidae</taxon>
        <taxon>Elysia</taxon>
    </lineage>
</organism>
<dbReference type="EMBL" id="BMAT01013721">
    <property type="protein sequence ID" value="GFS18851.1"/>
    <property type="molecule type" value="Genomic_DNA"/>
</dbReference>
<comment type="caution">
    <text evidence="2">The sequence shown here is derived from an EMBL/GenBank/DDBJ whole genome shotgun (WGS) entry which is preliminary data.</text>
</comment>
<accession>A0AAV4JBU3</accession>
<dbReference type="Proteomes" id="UP000762676">
    <property type="component" value="Unassembled WGS sequence"/>
</dbReference>
<keyword evidence="1" id="KW-0472">Membrane</keyword>
<proteinExistence type="predicted"/>
<evidence type="ECO:0000256" key="1">
    <source>
        <dbReference type="SAM" id="Phobius"/>
    </source>
</evidence>
<protein>
    <submittedName>
        <fullName evidence="2">Uncharacterized protein</fullName>
    </submittedName>
</protein>
<name>A0AAV4JBU3_9GAST</name>
<evidence type="ECO:0000313" key="3">
    <source>
        <dbReference type="Proteomes" id="UP000762676"/>
    </source>
</evidence>
<reference evidence="2 3" key="1">
    <citation type="journal article" date="2021" name="Elife">
        <title>Chloroplast acquisition without the gene transfer in kleptoplastic sea slugs, Plakobranchus ocellatus.</title>
        <authorList>
            <person name="Maeda T."/>
            <person name="Takahashi S."/>
            <person name="Yoshida T."/>
            <person name="Shimamura S."/>
            <person name="Takaki Y."/>
            <person name="Nagai Y."/>
            <person name="Toyoda A."/>
            <person name="Suzuki Y."/>
            <person name="Arimoto A."/>
            <person name="Ishii H."/>
            <person name="Satoh N."/>
            <person name="Nishiyama T."/>
            <person name="Hasebe M."/>
            <person name="Maruyama T."/>
            <person name="Minagawa J."/>
            <person name="Obokata J."/>
            <person name="Shigenobu S."/>
        </authorList>
    </citation>
    <scope>NUCLEOTIDE SEQUENCE [LARGE SCALE GENOMIC DNA]</scope>
</reference>
<keyword evidence="1" id="KW-0812">Transmembrane</keyword>
<gene>
    <name evidence="2" type="ORF">ElyMa_006858100</name>
</gene>
<feature type="transmembrane region" description="Helical" evidence="1">
    <location>
        <begin position="63"/>
        <end position="86"/>
    </location>
</feature>
<sequence>MCILRVINKSKQNIWGQDLGSLWAGSRPRFCFGGFKASILFRRVQGLGSVSASSRPLFCFGDFQGLGSVSVAGPVCLLLAILTIVLKSCQAYRIPLCPGFPSMEIHCVRQRGCLESLSQVLYLNTRRLLFWACVLSLTLTSHTALTPDRAFPVVVLVQYLFHGRNVRVWKACVECRAAGHRLQVTPMRLHKHTRAIIPAESS</sequence>
<evidence type="ECO:0000313" key="2">
    <source>
        <dbReference type="EMBL" id="GFS18851.1"/>
    </source>
</evidence>
<dbReference type="AlphaFoldDB" id="A0AAV4JBU3"/>
<keyword evidence="3" id="KW-1185">Reference proteome</keyword>
<keyword evidence="1" id="KW-1133">Transmembrane helix</keyword>